<dbReference type="Proteomes" id="UP000003157">
    <property type="component" value="Unassembled WGS sequence"/>
</dbReference>
<feature type="domain" description="TfoX C-terminal" evidence="1">
    <location>
        <begin position="2"/>
        <end position="79"/>
    </location>
</feature>
<accession>E7GGA2</accession>
<dbReference type="HOGENOM" id="CLU_163277_2_1_9"/>
<dbReference type="STRING" id="100884.GCA_000269565_03611"/>
<proteinExistence type="predicted"/>
<dbReference type="InterPro" id="IPR007077">
    <property type="entry name" value="TfoX_C"/>
</dbReference>
<evidence type="ECO:0000313" key="2">
    <source>
        <dbReference type="EMBL" id="EFW02946.1"/>
    </source>
</evidence>
<gene>
    <name evidence="2" type="ORF">HMPREF9488_03795</name>
</gene>
<dbReference type="Gene3D" id="1.10.150.20">
    <property type="entry name" value="5' to 3' exonuclease, C-terminal subdomain"/>
    <property type="match status" value="1"/>
</dbReference>
<sequence>MKKLSEYPNIGPVVEKQLHQVGIDTLDQLQDIGSQEAWLRIQQIDSSACIHRLLALEATIQGIKKKDLSEQDRIHLREFYRQHKL</sequence>
<evidence type="ECO:0000313" key="3">
    <source>
        <dbReference type="Proteomes" id="UP000003157"/>
    </source>
</evidence>
<evidence type="ECO:0000259" key="1">
    <source>
        <dbReference type="Pfam" id="PF04994"/>
    </source>
</evidence>
<keyword evidence="3" id="KW-1185">Reference proteome</keyword>
<dbReference type="PANTHER" id="PTHR36121">
    <property type="entry name" value="PROTEIN SXY"/>
    <property type="match status" value="1"/>
</dbReference>
<reference evidence="2 3" key="1">
    <citation type="submission" date="2010-12" db="EMBL/GenBank/DDBJ databases">
        <title>The Genome Sequence of Coprobacillus sp. strain 29_1.</title>
        <authorList>
            <consortium name="The Broad Institute Genome Sequencing Platform"/>
            <person name="Earl A."/>
            <person name="Ward D."/>
            <person name="Feldgarden M."/>
            <person name="Gevers D."/>
            <person name="Daigneault M."/>
            <person name="Sibley C.D."/>
            <person name="White A."/>
            <person name="Strauss J."/>
            <person name="Allen-Vercoe E."/>
            <person name="Young S.K."/>
            <person name="Zeng Q."/>
            <person name="Gargeya S."/>
            <person name="Fitzgerald M."/>
            <person name="Haas B."/>
            <person name="Abouelleil A."/>
            <person name="Alvarado L."/>
            <person name="Arachchi H.M."/>
            <person name="Berlin A."/>
            <person name="Brown A."/>
            <person name="Chapman S.B."/>
            <person name="Chen Z."/>
            <person name="Dunbar C."/>
            <person name="Freedman E."/>
            <person name="Gearin G."/>
            <person name="Gellesch M."/>
            <person name="Goldberg J."/>
            <person name="Griggs A."/>
            <person name="Gujja S."/>
            <person name="Heilman E."/>
            <person name="Heiman D."/>
            <person name="Howarth C."/>
            <person name="Larson L."/>
            <person name="Lui A."/>
            <person name="MacDonald P.J.P."/>
            <person name="Mehta T."/>
            <person name="Montmayeur A."/>
            <person name="Murphy C."/>
            <person name="Neiman D."/>
            <person name="Pearson M."/>
            <person name="Priest M."/>
            <person name="Roberts A."/>
            <person name="Saif S."/>
            <person name="Shea T."/>
            <person name="Shenoy N."/>
            <person name="Sisk P."/>
            <person name="Stolte C."/>
            <person name="Sykes S."/>
            <person name="White J."/>
            <person name="Yandava C."/>
            <person name="Nusbaum C."/>
            <person name="Birren B."/>
        </authorList>
    </citation>
    <scope>NUCLEOTIDE SEQUENCE [LARGE SCALE GENOMIC DNA]</scope>
    <source>
        <strain evidence="2 3">29_1</strain>
    </source>
</reference>
<protein>
    <submittedName>
        <fullName evidence="2">TfoX domain-containing protein</fullName>
    </submittedName>
</protein>
<comment type="caution">
    <text evidence="2">The sequence shown here is derived from an EMBL/GenBank/DDBJ whole genome shotgun (WGS) entry which is preliminary data.</text>
</comment>
<dbReference type="OrthoDB" id="9796798at2"/>
<dbReference type="Pfam" id="PF04994">
    <property type="entry name" value="TfoX_C"/>
    <property type="match status" value="1"/>
</dbReference>
<dbReference type="AlphaFoldDB" id="E7GGA2"/>
<dbReference type="RefSeq" id="WP_008790877.1">
    <property type="nucleotide sequence ID" value="NZ_AKCB01000003.1"/>
</dbReference>
<dbReference type="eggNOG" id="COG3743">
    <property type="taxonomic scope" value="Bacteria"/>
</dbReference>
<dbReference type="InterPro" id="IPR047525">
    <property type="entry name" value="TfoX-like"/>
</dbReference>
<dbReference type="EMBL" id="ADKX01000054">
    <property type="protein sequence ID" value="EFW02946.1"/>
    <property type="molecule type" value="Genomic_DNA"/>
</dbReference>
<name>E7GGA2_9FIRM</name>
<dbReference type="PANTHER" id="PTHR36121:SF1">
    <property type="entry name" value="PROTEIN SXY"/>
    <property type="match status" value="1"/>
</dbReference>
<dbReference type="GeneID" id="78231365"/>
<organism evidence="2 3">
    <name type="scientific">Coprobacillus cateniformis</name>
    <dbReference type="NCBI Taxonomy" id="100884"/>
    <lineage>
        <taxon>Bacteria</taxon>
        <taxon>Bacillati</taxon>
        <taxon>Bacillota</taxon>
        <taxon>Erysipelotrichia</taxon>
        <taxon>Erysipelotrichales</taxon>
        <taxon>Coprobacillaceae</taxon>
        <taxon>Coprobacillus</taxon>
    </lineage>
</organism>